<reference evidence="1" key="1">
    <citation type="submission" date="2021-06" db="EMBL/GenBank/DDBJ databases">
        <authorList>
            <person name="Kallberg Y."/>
            <person name="Tangrot J."/>
            <person name="Rosling A."/>
        </authorList>
    </citation>
    <scope>NUCLEOTIDE SEQUENCE</scope>
    <source>
        <strain evidence="1">CL356</strain>
    </source>
</reference>
<accession>A0ACA9KMD9</accession>
<evidence type="ECO:0000313" key="2">
    <source>
        <dbReference type="Proteomes" id="UP000789525"/>
    </source>
</evidence>
<feature type="non-terminal residue" evidence="1">
    <location>
        <position position="1"/>
    </location>
</feature>
<proteinExistence type="predicted"/>
<protein>
    <submittedName>
        <fullName evidence="1">2896_t:CDS:1</fullName>
    </submittedName>
</protein>
<organism evidence="1 2">
    <name type="scientific">Acaulospora colombiana</name>
    <dbReference type="NCBI Taxonomy" id="27376"/>
    <lineage>
        <taxon>Eukaryota</taxon>
        <taxon>Fungi</taxon>
        <taxon>Fungi incertae sedis</taxon>
        <taxon>Mucoromycota</taxon>
        <taxon>Glomeromycotina</taxon>
        <taxon>Glomeromycetes</taxon>
        <taxon>Diversisporales</taxon>
        <taxon>Acaulosporaceae</taxon>
        <taxon>Acaulospora</taxon>
    </lineage>
</organism>
<sequence>ENSETSPPKKRIKTNAIQEFFLPTSEENKENNQMILDIPQTRQKKPKKPYNGLTINNALFQRELWGTPAGGSS</sequence>
<comment type="caution">
    <text evidence="1">The sequence shown here is derived from an EMBL/GenBank/DDBJ whole genome shotgun (WGS) entry which is preliminary data.</text>
</comment>
<dbReference type="EMBL" id="CAJVPT010002384">
    <property type="protein sequence ID" value="CAG8480227.1"/>
    <property type="molecule type" value="Genomic_DNA"/>
</dbReference>
<keyword evidence="2" id="KW-1185">Reference proteome</keyword>
<evidence type="ECO:0000313" key="1">
    <source>
        <dbReference type="EMBL" id="CAG8480227.1"/>
    </source>
</evidence>
<name>A0ACA9KMD9_9GLOM</name>
<gene>
    <name evidence="1" type="ORF">ACOLOM_LOCUS1959</name>
</gene>
<dbReference type="Proteomes" id="UP000789525">
    <property type="component" value="Unassembled WGS sequence"/>
</dbReference>